<comment type="caution">
    <text evidence="7">The sequence shown here is derived from an EMBL/GenBank/DDBJ whole genome shotgun (WGS) entry which is preliminary data.</text>
</comment>
<keyword evidence="4 6" id="KW-1133">Transmembrane helix</keyword>
<evidence type="ECO:0000256" key="5">
    <source>
        <dbReference type="ARBA" id="ARBA00023136"/>
    </source>
</evidence>
<keyword evidence="2" id="KW-1003">Cell membrane</keyword>
<reference evidence="7 8" key="1">
    <citation type="submission" date="2020-03" db="EMBL/GenBank/DDBJ databases">
        <title>The genome sequence of Microvirga sp. c23x22.</title>
        <authorList>
            <person name="Zhang X."/>
        </authorList>
    </citation>
    <scope>NUCLEOTIDE SEQUENCE [LARGE SCALE GENOMIC DNA]</scope>
    <source>
        <strain evidence="8">c23x22</strain>
    </source>
</reference>
<dbReference type="RefSeq" id="WP_167671831.1">
    <property type="nucleotide sequence ID" value="NZ_JAATJS010000002.1"/>
</dbReference>
<feature type="transmembrane region" description="Helical" evidence="6">
    <location>
        <begin position="65"/>
        <end position="89"/>
    </location>
</feature>
<evidence type="ECO:0000256" key="6">
    <source>
        <dbReference type="SAM" id="Phobius"/>
    </source>
</evidence>
<evidence type="ECO:0000256" key="2">
    <source>
        <dbReference type="ARBA" id="ARBA00022475"/>
    </source>
</evidence>
<dbReference type="Proteomes" id="UP000707352">
    <property type="component" value="Unassembled WGS sequence"/>
</dbReference>
<evidence type="ECO:0000256" key="3">
    <source>
        <dbReference type="ARBA" id="ARBA00022692"/>
    </source>
</evidence>
<evidence type="ECO:0008006" key="9">
    <source>
        <dbReference type="Google" id="ProtNLM"/>
    </source>
</evidence>
<evidence type="ECO:0000313" key="7">
    <source>
        <dbReference type="EMBL" id="NIX75910.1"/>
    </source>
</evidence>
<keyword evidence="3 6" id="KW-0812">Transmembrane</keyword>
<feature type="transmembrane region" description="Helical" evidence="6">
    <location>
        <begin position="12"/>
        <end position="45"/>
    </location>
</feature>
<accession>A0ABX0V7T3</accession>
<comment type="subcellular location">
    <subcellularLocation>
        <location evidence="1">Cell membrane</location>
        <topology evidence="1">Multi-pass membrane protein</topology>
    </subcellularLocation>
</comment>
<dbReference type="EMBL" id="JAATJS010000002">
    <property type="protein sequence ID" value="NIX75910.1"/>
    <property type="molecule type" value="Genomic_DNA"/>
</dbReference>
<gene>
    <name evidence="7" type="ORF">HB375_04675</name>
</gene>
<evidence type="ECO:0000256" key="4">
    <source>
        <dbReference type="ARBA" id="ARBA00022989"/>
    </source>
</evidence>
<dbReference type="InterPro" id="IPR005171">
    <property type="entry name" value="Cyt_c_oxidase_su4_prok"/>
</dbReference>
<proteinExistence type="predicted"/>
<keyword evidence="8" id="KW-1185">Reference proteome</keyword>
<protein>
    <recommendedName>
        <fullName evidence="9">Cytochrome C oxidase subunit IV</fullName>
    </recommendedName>
</protein>
<evidence type="ECO:0000256" key="1">
    <source>
        <dbReference type="ARBA" id="ARBA00004651"/>
    </source>
</evidence>
<name>A0ABX0V7T3_9HYPH</name>
<keyword evidence="5 6" id="KW-0472">Membrane</keyword>
<evidence type="ECO:0000313" key="8">
    <source>
        <dbReference type="Proteomes" id="UP000707352"/>
    </source>
</evidence>
<organism evidence="7 8">
    <name type="scientific">Microvirga terricola</name>
    <dbReference type="NCBI Taxonomy" id="2719797"/>
    <lineage>
        <taxon>Bacteria</taxon>
        <taxon>Pseudomonadati</taxon>
        <taxon>Pseudomonadota</taxon>
        <taxon>Alphaproteobacteria</taxon>
        <taxon>Hyphomicrobiales</taxon>
        <taxon>Methylobacteriaceae</taxon>
        <taxon>Microvirga</taxon>
    </lineage>
</organism>
<dbReference type="Pfam" id="PF03626">
    <property type="entry name" value="COX4_pro"/>
    <property type="match status" value="1"/>
</dbReference>
<sequence length="91" mass="9837">MTRIAARHVTRAWGLLVLLTLVGLAVNHSGLTGITANGLILIAAFAKGRWMLMDFLKLRGVPPSWQALFLCWLALVTVVPLIVSALPLLHG</sequence>